<proteinExistence type="predicted"/>
<dbReference type="EMBL" id="FOKO01000001">
    <property type="protein sequence ID" value="SFB67204.1"/>
    <property type="molecule type" value="Genomic_DNA"/>
</dbReference>
<name>A0AA94GZH6_9ENTR</name>
<evidence type="ECO:0000313" key="2">
    <source>
        <dbReference type="Proteomes" id="UP000182314"/>
    </source>
</evidence>
<evidence type="ECO:0000313" key="1">
    <source>
        <dbReference type="EMBL" id="SFB67204.1"/>
    </source>
</evidence>
<reference evidence="1 2" key="1">
    <citation type="submission" date="2016-10" db="EMBL/GenBank/DDBJ databases">
        <authorList>
            <person name="Varghese N."/>
            <person name="Submissions S."/>
        </authorList>
    </citation>
    <scope>NUCLEOTIDE SEQUENCE [LARGE SCALE GENOMIC DNA]</scope>
    <source>
        <strain evidence="1 2">CGMCC 1.7012</strain>
    </source>
</reference>
<accession>A0AA94GZH6</accession>
<comment type="caution">
    <text evidence="1">The sequence shown here is derived from an EMBL/GenBank/DDBJ whole genome shotgun (WGS) entry which is preliminary data.</text>
</comment>
<gene>
    <name evidence="1" type="ORF">SAMN05216286_0171</name>
</gene>
<dbReference type="AlphaFoldDB" id="A0AA94GZH6"/>
<protein>
    <submittedName>
        <fullName evidence="1">Uncharacterized protein</fullName>
    </submittedName>
</protein>
<organism evidence="1 2">
    <name type="scientific">Kosakonia oryzae</name>
    <dbReference type="NCBI Taxonomy" id="497725"/>
    <lineage>
        <taxon>Bacteria</taxon>
        <taxon>Pseudomonadati</taxon>
        <taxon>Pseudomonadota</taxon>
        <taxon>Gammaproteobacteria</taxon>
        <taxon>Enterobacterales</taxon>
        <taxon>Enterobacteriaceae</taxon>
        <taxon>Kosakonia</taxon>
    </lineage>
</organism>
<dbReference type="Proteomes" id="UP000182314">
    <property type="component" value="Unassembled WGS sequence"/>
</dbReference>
<sequence>MPTVSAIRPLFCCAGSASVTVDFDVFIANTLKHNFLKIFLICHKCLISER</sequence>